<dbReference type="InterPro" id="IPR000073">
    <property type="entry name" value="AB_hydrolase_1"/>
</dbReference>
<comment type="caution">
    <text evidence="11">The sequence shown here is derived from an EMBL/GenBank/DDBJ whole genome shotgun (WGS) entry which is preliminary data.</text>
</comment>
<evidence type="ECO:0000259" key="10">
    <source>
        <dbReference type="Pfam" id="PF00561"/>
    </source>
</evidence>
<gene>
    <name evidence="11" type="ORF">TKK_004694</name>
</gene>
<evidence type="ECO:0000256" key="3">
    <source>
        <dbReference type="ARBA" id="ARBA00022801"/>
    </source>
</evidence>
<keyword evidence="4 7" id="KW-0442">Lipid degradation</keyword>
<comment type="similarity">
    <text evidence="1 7">Belongs to the AB hydrolase superfamily. Lipase family.</text>
</comment>
<evidence type="ECO:0000313" key="11">
    <source>
        <dbReference type="EMBL" id="KAL3402143.1"/>
    </source>
</evidence>
<feature type="active site" description="Charge relay system" evidence="8">
    <location>
        <position position="410"/>
    </location>
</feature>
<evidence type="ECO:0000256" key="2">
    <source>
        <dbReference type="ARBA" id="ARBA00022729"/>
    </source>
</evidence>
<evidence type="ECO:0000313" key="12">
    <source>
        <dbReference type="Proteomes" id="UP001627154"/>
    </source>
</evidence>
<name>A0ABD2X9U5_9HYME</name>
<evidence type="ECO:0000256" key="5">
    <source>
        <dbReference type="ARBA" id="ARBA00023098"/>
    </source>
</evidence>
<dbReference type="PIRSF" id="PIRSF000862">
    <property type="entry name" value="Steryl_ester_lip"/>
    <property type="match status" value="1"/>
</dbReference>
<dbReference type="FunFam" id="3.40.50.1820:FF:000057">
    <property type="entry name" value="Lipase"/>
    <property type="match status" value="1"/>
</dbReference>
<dbReference type="GO" id="GO:0016042">
    <property type="term" value="P:lipid catabolic process"/>
    <property type="evidence" value="ECO:0007669"/>
    <property type="project" value="UniProtKB-KW"/>
</dbReference>
<feature type="domain" description="AB hydrolase-1" evidence="10">
    <location>
        <begin position="107"/>
        <end position="258"/>
    </location>
</feature>
<reference evidence="11 12" key="1">
    <citation type="journal article" date="2024" name="bioRxiv">
        <title>A reference genome for Trichogramma kaykai: A tiny desert-dwelling parasitoid wasp with competing sex-ratio distorters.</title>
        <authorList>
            <person name="Culotta J."/>
            <person name="Lindsey A.R."/>
        </authorList>
    </citation>
    <scope>NUCLEOTIDE SEQUENCE [LARGE SCALE GENOMIC DNA]</scope>
    <source>
        <strain evidence="11 12">KSX58</strain>
    </source>
</reference>
<dbReference type="SUPFAM" id="SSF53474">
    <property type="entry name" value="alpha/beta-Hydrolases"/>
    <property type="match status" value="1"/>
</dbReference>
<proteinExistence type="inferred from homology"/>
<dbReference type="Pfam" id="PF00561">
    <property type="entry name" value="Abhydrolase_1"/>
    <property type="match status" value="1"/>
</dbReference>
<keyword evidence="2 9" id="KW-0732">Signal</keyword>
<keyword evidence="3 7" id="KW-0378">Hydrolase</keyword>
<keyword evidence="12" id="KW-1185">Reference proteome</keyword>
<dbReference type="AlphaFoldDB" id="A0ABD2X9U5"/>
<evidence type="ECO:0000256" key="9">
    <source>
        <dbReference type="SAM" id="SignalP"/>
    </source>
</evidence>
<dbReference type="EMBL" id="JBJJXI010000037">
    <property type="protein sequence ID" value="KAL3402143.1"/>
    <property type="molecule type" value="Genomic_DNA"/>
</dbReference>
<feature type="active site" description="Nucleophile" evidence="8">
    <location>
        <position position="201"/>
    </location>
</feature>
<keyword evidence="6" id="KW-0325">Glycoprotein</keyword>
<feature type="signal peptide" evidence="9">
    <location>
        <begin position="1"/>
        <end position="22"/>
    </location>
</feature>
<evidence type="ECO:0000256" key="4">
    <source>
        <dbReference type="ARBA" id="ARBA00022963"/>
    </source>
</evidence>
<dbReference type="InterPro" id="IPR025483">
    <property type="entry name" value="Lipase_euk"/>
</dbReference>
<dbReference type="Proteomes" id="UP001627154">
    <property type="component" value="Unassembled WGS sequence"/>
</dbReference>
<evidence type="ECO:0000256" key="6">
    <source>
        <dbReference type="ARBA" id="ARBA00023180"/>
    </source>
</evidence>
<organism evidence="11 12">
    <name type="scientific">Trichogramma kaykai</name>
    <dbReference type="NCBI Taxonomy" id="54128"/>
    <lineage>
        <taxon>Eukaryota</taxon>
        <taxon>Metazoa</taxon>
        <taxon>Ecdysozoa</taxon>
        <taxon>Arthropoda</taxon>
        <taxon>Hexapoda</taxon>
        <taxon>Insecta</taxon>
        <taxon>Pterygota</taxon>
        <taxon>Neoptera</taxon>
        <taxon>Endopterygota</taxon>
        <taxon>Hymenoptera</taxon>
        <taxon>Apocrita</taxon>
        <taxon>Proctotrupomorpha</taxon>
        <taxon>Chalcidoidea</taxon>
        <taxon>Trichogrammatidae</taxon>
        <taxon>Trichogramma</taxon>
    </lineage>
</organism>
<evidence type="ECO:0000256" key="1">
    <source>
        <dbReference type="ARBA" id="ARBA00010701"/>
    </source>
</evidence>
<sequence length="436" mass="49645">MQLRIEVCLFSALFFALGQVAADHSSLDGTSTIRGLVRLKQKPKSYRFDPDYDPFDHINPDIDNEPIVKKFNYPVEKHKITTEDGYRLLAYRIPGHKVNPSKEKKTPVLLIPGAFCISTQWIVRGPGIDLAYLLADEGYDVWMSNNRGTGLARAHVSLDPDYDAEYWNFSWHEMGVYDHPANIDYILNATGKEAVIYIGHSMGTTSSYVLLSTRPEYNDKVALAISLAPVAYWYQPLHPIVNALKPLVTRIQTMFDKLQIYEIFPNQAGMRSLTESMCKSRNVRFRNLCLLAITNVIDGPDIEQLPDLDTLIKFTSFMPAGMAKKSMSHYGQNMINNGDFRMYDYGEAENVVRYGTKIPPKYALKNIKTPIALVFSFGDVYNTPENVYYLAKDIPNLETVEAVPDHKFTHLDFIFAKDVKTLLNDRLMQMMAKYST</sequence>
<dbReference type="PANTHER" id="PTHR11005">
    <property type="entry name" value="LYSOSOMAL ACID LIPASE-RELATED"/>
    <property type="match status" value="1"/>
</dbReference>
<dbReference type="Gene3D" id="3.40.50.1820">
    <property type="entry name" value="alpha/beta hydrolase"/>
    <property type="match status" value="1"/>
</dbReference>
<accession>A0ABD2X9U5</accession>
<evidence type="ECO:0000256" key="7">
    <source>
        <dbReference type="PIRNR" id="PIRNR000862"/>
    </source>
</evidence>
<protein>
    <recommendedName>
        <fullName evidence="7">Lipase</fullName>
    </recommendedName>
</protein>
<feature type="chain" id="PRO_5044785102" description="Lipase" evidence="9">
    <location>
        <begin position="23"/>
        <end position="436"/>
    </location>
</feature>
<dbReference type="InterPro" id="IPR029058">
    <property type="entry name" value="AB_hydrolase_fold"/>
</dbReference>
<evidence type="ECO:0000256" key="8">
    <source>
        <dbReference type="PIRSR" id="PIRSR000862-1"/>
    </source>
</evidence>
<dbReference type="GO" id="GO:0016787">
    <property type="term" value="F:hydrolase activity"/>
    <property type="evidence" value="ECO:0007669"/>
    <property type="project" value="UniProtKB-KW"/>
</dbReference>
<keyword evidence="5" id="KW-0443">Lipid metabolism</keyword>
<feature type="active site" description="Charge relay system" evidence="8">
    <location>
        <position position="379"/>
    </location>
</feature>